<evidence type="ECO:0000259" key="1">
    <source>
        <dbReference type="PROSITE" id="PS50883"/>
    </source>
</evidence>
<dbReference type="PANTHER" id="PTHR33121">
    <property type="entry name" value="CYCLIC DI-GMP PHOSPHODIESTERASE PDEF"/>
    <property type="match status" value="1"/>
</dbReference>
<dbReference type="Gene3D" id="3.20.20.450">
    <property type="entry name" value="EAL domain"/>
    <property type="match status" value="1"/>
</dbReference>
<dbReference type="KEGG" id="ock:EXM22_09925"/>
<dbReference type="GO" id="GO:0071111">
    <property type="term" value="F:cyclic-guanylate-specific phosphodiesterase activity"/>
    <property type="evidence" value="ECO:0007669"/>
    <property type="project" value="InterPro"/>
</dbReference>
<dbReference type="CDD" id="cd01948">
    <property type="entry name" value="EAL"/>
    <property type="match status" value="1"/>
</dbReference>
<dbReference type="InterPro" id="IPR035919">
    <property type="entry name" value="EAL_sf"/>
</dbReference>
<dbReference type="PANTHER" id="PTHR33121:SF70">
    <property type="entry name" value="SIGNALING PROTEIN YKOW"/>
    <property type="match status" value="1"/>
</dbReference>
<dbReference type="EMBL" id="CP036150">
    <property type="protein sequence ID" value="QEN08290.1"/>
    <property type="molecule type" value="Genomic_DNA"/>
</dbReference>
<dbReference type="Proteomes" id="UP000324209">
    <property type="component" value="Chromosome"/>
</dbReference>
<dbReference type="InterPro" id="IPR050706">
    <property type="entry name" value="Cyclic-di-GMP_PDE-like"/>
</dbReference>
<reference evidence="2 3" key="1">
    <citation type="submission" date="2019-02" db="EMBL/GenBank/DDBJ databases">
        <title>Complete Genome Sequence and Methylome Analysis of free living Spirochaetas.</title>
        <authorList>
            <person name="Fomenkov A."/>
            <person name="Dubinina G."/>
            <person name="Leshcheva N."/>
            <person name="Mikheeva N."/>
            <person name="Grabovich M."/>
            <person name="Vincze T."/>
            <person name="Roberts R.J."/>
        </authorList>
    </citation>
    <scope>NUCLEOTIDE SEQUENCE [LARGE SCALE GENOMIC DNA]</scope>
    <source>
        <strain evidence="2 3">K2</strain>
    </source>
</reference>
<organism evidence="2 3">
    <name type="scientific">Oceanispirochaeta crateris</name>
    <dbReference type="NCBI Taxonomy" id="2518645"/>
    <lineage>
        <taxon>Bacteria</taxon>
        <taxon>Pseudomonadati</taxon>
        <taxon>Spirochaetota</taxon>
        <taxon>Spirochaetia</taxon>
        <taxon>Spirochaetales</taxon>
        <taxon>Spirochaetaceae</taxon>
        <taxon>Oceanispirochaeta</taxon>
    </lineage>
</organism>
<dbReference type="RefSeq" id="WP_149486370.1">
    <property type="nucleotide sequence ID" value="NZ_CP036150.1"/>
</dbReference>
<evidence type="ECO:0000313" key="3">
    <source>
        <dbReference type="Proteomes" id="UP000324209"/>
    </source>
</evidence>
<gene>
    <name evidence="2" type="ORF">EXM22_09925</name>
</gene>
<dbReference type="Pfam" id="PF00563">
    <property type="entry name" value="EAL"/>
    <property type="match status" value="1"/>
</dbReference>
<accession>A0A5C1QMV5</accession>
<dbReference type="InterPro" id="IPR001633">
    <property type="entry name" value="EAL_dom"/>
</dbReference>
<evidence type="ECO:0000313" key="2">
    <source>
        <dbReference type="EMBL" id="QEN08290.1"/>
    </source>
</evidence>
<keyword evidence="3" id="KW-1185">Reference proteome</keyword>
<dbReference type="SMART" id="SM00052">
    <property type="entry name" value="EAL"/>
    <property type="match status" value="1"/>
</dbReference>
<dbReference type="OrthoDB" id="366324at2"/>
<name>A0A5C1QMV5_9SPIO</name>
<feature type="domain" description="EAL" evidence="1">
    <location>
        <begin position="1"/>
        <end position="152"/>
    </location>
</feature>
<dbReference type="PROSITE" id="PS50883">
    <property type="entry name" value="EAL"/>
    <property type="match status" value="1"/>
</dbReference>
<protein>
    <submittedName>
        <fullName evidence="2">EAL domain-containing protein</fullName>
    </submittedName>
</protein>
<sequence>MGERSKDLIKIINDDGFPLNIICFEITETVLSENLDFTNRIIETMHHNKFTVAIDDFGTGYSSLGYLKKLNADKLKVDRLFIKDYPESDDGSILQAIVKLAHELNIKVIVEGIETEIQKAYIKELGCEEYQGYFCSKPECIQDILALIKEYNSTPSSG</sequence>
<dbReference type="SUPFAM" id="SSF141868">
    <property type="entry name" value="EAL domain-like"/>
    <property type="match status" value="1"/>
</dbReference>
<proteinExistence type="predicted"/>
<dbReference type="AlphaFoldDB" id="A0A5C1QMV5"/>